<evidence type="ECO:0000256" key="4">
    <source>
        <dbReference type="ARBA" id="ARBA00022448"/>
    </source>
</evidence>
<organism evidence="13 14">
    <name type="scientific">Setaria digitata</name>
    <dbReference type="NCBI Taxonomy" id="48799"/>
    <lineage>
        <taxon>Eukaryota</taxon>
        <taxon>Metazoa</taxon>
        <taxon>Ecdysozoa</taxon>
        <taxon>Nematoda</taxon>
        <taxon>Chromadorea</taxon>
        <taxon>Rhabditida</taxon>
        <taxon>Spirurina</taxon>
        <taxon>Spiruromorpha</taxon>
        <taxon>Filarioidea</taxon>
        <taxon>Setariidae</taxon>
        <taxon>Setaria</taxon>
    </lineage>
</organism>
<evidence type="ECO:0000259" key="12">
    <source>
        <dbReference type="Pfam" id="PF20671"/>
    </source>
</evidence>
<sequence>MLISGVSSSGMDPFKLMHNKTVELLSAKVADYALPSPADDAVNLQSDKDLKNMEELLDLDTNVLYSHLSDLYAAEKENTANSMFEESAEIALLHSCKKNMEMLKEHYDKCIESSFFYRQLQQFNQLVKELRSNYEKVTERTSSLHNACDRMMAHQTQIAAGAEQIRANLYYYTQYESVMKKLKSGNFSITGQVFTQILSTIDDCLRFLNSHIHYKDSKTYIAKYEQCLSKAMTVIKMGVIGDLESSQNAVKDRQMKLDMDNHQTAYSDDDIFALLYGVFAARANSVRSALNVAEQHFREITEFQMMVADCQQTYFKIRYQMLESVIRSTIEELTRRHENSSCAVTRNGCVSLLRLCDDEFRLYKQFFTIADDNSSGSRSIALSTPSSPHTSVLASFISGTTSFDDFIESLCRVFYDILRPIIIHNPHLETLTELCTILKVVEMIEERCGLIQSVMSIKGLTSYVSAGESSTYADEYVTSPRNGFVRVMTELVGDVAERIVYRTSLYAQSDIAEFSPSSGDLAYPEKLEMMKEIEKEHTSGKDDTNAAQASAVSLYCLWYPTVRRTVLCLSKLFKCLEPVVFQSIARELLIACCQSLEHAAKQIRNRATEKFSRTRRLLDAELFVVKHLLILREQTSPYRVTRLCGSASSDTIPQRDYVFDLSKYKISASQLFHDRHRWFELTSNNVFLEFLLQVPLAVTEAAGDSRRIIDVRLKTHCHNLINAATDMIILEFADYITKAEEAAATPDFDLAKNDSLKASSMQNFAGQAYKKLTHLWPEIKQCFDLYISFKETEDILLQPVKKRIIDIFTRANVFVDKFYDNEQKQIAGLPNQEHIWLKLGGKKTWLFFDANIKFAVQQTDVALSKFNAGPDRWLTPRSSFRSPIPRDRYPNDVNCYDAGPDRWLTPRSSFRSPIPRGRYPNDVNCYGSGAEAIFKFCGMRTELCLMWVQREDHCPIREGSLAVLNHHPLNIAELLKKVKMNSPPFFNFRLYSLVAFLSILDFYLQRLSENPTPLATTTVGESASTLDINIYNDPSNFLSCSCLGSPRQLCEKMKYRRETYYRAMDMFDRLMVLVVTRPIKQEELLNLANVMVFLASKIEEGRKNECRSIMDYIQELSPSLSLNAQMVFELEFRIIDGLKWSLRPITALDWAKIYMHMMRVYTIYRRIRNFSLAHHSTPSKKRTKIRAATSDDEEVDCLTWAELDDLVVGEPSNRGDWNSRVAIAQVLDLCTADLYSFNFTYRQLGAAAFVWMSGLRDERIVKITGFQIKDLRPAIDFVNSYGRVYMHHIQKGGFNILFVENDPLDDFDKSDEDEEIDVVGDRKEKPISLALSQNAENMKPKILKRKKETAESGLKDKPSPITPKTSEVNKTASEMRGPSTVSPELRKKPRIFLSGSEVSLLEINVNSPNFLSISADANIPKQERLSILSPESGNKKETSQSSTVNVHSPTVSAKKETIPRKDIYCLDLFLNYLIAVGGDRNIKCWTKLAKISLQTDQGVPLNQATSVGKEAGGRKKIIELLCQCGCGKREPVQDNIGIQKLIDSISHERGEGKAGSKLIVSRMNRQGEMEVCCEIVPPHPIELLEDSMKQFYTQCFPLQQSTTERVIRKLQRFWLALENREPCTRRNSHPAQESKCGDGNWKRRKSR</sequence>
<dbReference type="GO" id="GO:0000139">
    <property type="term" value="C:Golgi membrane"/>
    <property type="evidence" value="ECO:0007669"/>
    <property type="project" value="UniProtKB-SubCell"/>
</dbReference>
<keyword evidence="4" id="KW-0813">Transport</keyword>
<dbReference type="WBParaSite" id="sdigi.contig60.g3268.t1">
    <property type="protein sequence ID" value="sdigi.contig60.g3268.t1"/>
    <property type="gene ID" value="sdigi.contig60.g3268"/>
</dbReference>
<evidence type="ECO:0000313" key="13">
    <source>
        <dbReference type="Proteomes" id="UP000887581"/>
    </source>
</evidence>
<evidence type="ECO:0000256" key="3">
    <source>
        <dbReference type="ARBA" id="ARBA00020976"/>
    </source>
</evidence>
<evidence type="ECO:0000259" key="11">
    <source>
        <dbReference type="Pfam" id="PF04136"/>
    </source>
</evidence>
<evidence type="ECO:0000256" key="5">
    <source>
        <dbReference type="ARBA" id="ARBA00022927"/>
    </source>
</evidence>
<dbReference type="GO" id="GO:0005801">
    <property type="term" value="C:cis-Golgi network"/>
    <property type="evidence" value="ECO:0007669"/>
    <property type="project" value="InterPro"/>
</dbReference>
<comment type="subcellular location">
    <subcellularLocation>
        <location evidence="1">Golgi apparatus membrane</location>
        <topology evidence="1">Peripheral membrane protein</topology>
    </subcellularLocation>
</comment>
<feature type="domain" description="Conserved oligomeric Golgi complex subunit 3 C-terminal" evidence="12">
    <location>
        <begin position="272"/>
        <end position="642"/>
    </location>
</feature>
<feature type="region of interest" description="Disordered" evidence="9">
    <location>
        <begin position="1346"/>
        <end position="1383"/>
    </location>
</feature>
<dbReference type="Proteomes" id="UP000887581">
    <property type="component" value="Unplaced"/>
</dbReference>
<comment type="similarity">
    <text evidence="2">Belongs to the COG3 family.</text>
</comment>
<dbReference type="InterPro" id="IPR048685">
    <property type="entry name" value="COG3_C"/>
</dbReference>
<proteinExistence type="inferred from homology"/>
<evidence type="ECO:0000259" key="10">
    <source>
        <dbReference type="Pfam" id="PF00134"/>
    </source>
</evidence>
<keyword evidence="13" id="KW-1185">Reference proteome</keyword>
<dbReference type="PANTHER" id="PTHR13302">
    <property type="entry name" value="CONSERVED OLIGOMERIC GOLGI COMPLEX COMPONENT 3"/>
    <property type="match status" value="1"/>
</dbReference>
<keyword evidence="7" id="KW-0472">Membrane</keyword>
<keyword evidence="5" id="KW-0653">Protein transport</keyword>
<dbReference type="GO" id="GO:0017119">
    <property type="term" value="C:Golgi transport complex"/>
    <property type="evidence" value="ECO:0007669"/>
    <property type="project" value="TreeGrafter"/>
</dbReference>
<evidence type="ECO:0000256" key="7">
    <source>
        <dbReference type="ARBA" id="ARBA00023136"/>
    </source>
</evidence>
<evidence type="ECO:0000256" key="6">
    <source>
        <dbReference type="ARBA" id="ARBA00023034"/>
    </source>
</evidence>
<dbReference type="GO" id="GO:0007030">
    <property type="term" value="P:Golgi organization"/>
    <property type="evidence" value="ECO:0007669"/>
    <property type="project" value="TreeGrafter"/>
</dbReference>
<evidence type="ECO:0000256" key="1">
    <source>
        <dbReference type="ARBA" id="ARBA00004395"/>
    </source>
</evidence>
<keyword evidence="6" id="KW-0333">Golgi apparatus</keyword>
<dbReference type="Pfam" id="PF04136">
    <property type="entry name" value="COG3_N"/>
    <property type="match status" value="1"/>
</dbReference>
<evidence type="ECO:0000256" key="8">
    <source>
        <dbReference type="ARBA" id="ARBA00031339"/>
    </source>
</evidence>
<protein>
    <recommendedName>
        <fullName evidence="3">Conserved oligomeric Golgi complex subunit 3</fullName>
    </recommendedName>
    <alternativeName>
        <fullName evidence="8">Component of oligomeric Golgi complex 3</fullName>
    </alternativeName>
</protein>
<dbReference type="Pfam" id="PF20671">
    <property type="entry name" value="COG3_C"/>
    <property type="match status" value="1"/>
</dbReference>
<dbReference type="PANTHER" id="PTHR13302:SF8">
    <property type="entry name" value="CONSERVED OLIGOMERIC GOLGI COMPLEX SUBUNIT 3"/>
    <property type="match status" value="1"/>
</dbReference>
<feature type="compositionally biased region" description="Polar residues" evidence="9">
    <location>
        <begin position="1362"/>
        <end position="1372"/>
    </location>
</feature>
<feature type="domain" description="Cyclin N-terminal" evidence="10">
    <location>
        <begin position="1048"/>
        <end position="1143"/>
    </location>
</feature>
<dbReference type="GO" id="GO:0006886">
    <property type="term" value="P:intracellular protein transport"/>
    <property type="evidence" value="ECO:0007669"/>
    <property type="project" value="InterPro"/>
</dbReference>
<reference evidence="14" key="1">
    <citation type="submission" date="2022-11" db="UniProtKB">
        <authorList>
            <consortium name="WormBaseParasite"/>
        </authorList>
    </citation>
    <scope>IDENTIFICATION</scope>
</reference>
<dbReference type="InterPro" id="IPR036915">
    <property type="entry name" value="Cyclin-like_sf"/>
</dbReference>
<dbReference type="Gene3D" id="1.10.472.10">
    <property type="entry name" value="Cyclin-like"/>
    <property type="match status" value="1"/>
</dbReference>
<feature type="region of interest" description="Disordered" evidence="9">
    <location>
        <begin position="1624"/>
        <end position="1647"/>
    </location>
</feature>
<feature type="compositionally biased region" description="Basic and acidic residues" evidence="9">
    <location>
        <begin position="1348"/>
        <end position="1358"/>
    </location>
</feature>
<name>A0A915PYV8_9BILA</name>
<evidence type="ECO:0000256" key="9">
    <source>
        <dbReference type="SAM" id="MobiDB-lite"/>
    </source>
</evidence>
<dbReference type="SUPFAM" id="SSF47954">
    <property type="entry name" value="Cyclin-like"/>
    <property type="match status" value="2"/>
</dbReference>
<dbReference type="GO" id="GO:0006891">
    <property type="term" value="P:intra-Golgi vesicle-mediated transport"/>
    <property type="evidence" value="ECO:0007669"/>
    <property type="project" value="TreeGrafter"/>
</dbReference>
<accession>A0A915PYV8</accession>
<dbReference type="InterPro" id="IPR048320">
    <property type="entry name" value="COG3_N"/>
</dbReference>
<dbReference type="InterPro" id="IPR006671">
    <property type="entry name" value="Cyclin_N"/>
</dbReference>
<evidence type="ECO:0000313" key="14">
    <source>
        <dbReference type="WBParaSite" id="sdigi.contig60.g3268.t1"/>
    </source>
</evidence>
<dbReference type="Pfam" id="PF00134">
    <property type="entry name" value="Cyclin_N"/>
    <property type="match status" value="1"/>
</dbReference>
<evidence type="ECO:0000256" key="2">
    <source>
        <dbReference type="ARBA" id="ARBA00009936"/>
    </source>
</evidence>
<feature type="compositionally biased region" description="Polar residues" evidence="9">
    <location>
        <begin position="1439"/>
        <end position="1448"/>
    </location>
</feature>
<feature type="region of interest" description="Disordered" evidence="9">
    <location>
        <begin position="1427"/>
        <end position="1448"/>
    </location>
</feature>
<feature type="domain" description="Conserved oligomeric Golgi complex subunit 3 N-terminal" evidence="11">
    <location>
        <begin position="103"/>
        <end position="244"/>
    </location>
</feature>
<dbReference type="InterPro" id="IPR007265">
    <property type="entry name" value="COG_su3"/>
</dbReference>